<dbReference type="Gene3D" id="3.40.50.720">
    <property type="entry name" value="NAD(P)-binding Rossmann-like Domain"/>
    <property type="match status" value="1"/>
</dbReference>
<dbReference type="InterPro" id="IPR016040">
    <property type="entry name" value="NAD(P)-bd_dom"/>
</dbReference>
<dbReference type="OrthoDB" id="9801785at2"/>
<dbReference type="AlphaFoldDB" id="Q30U71"/>
<evidence type="ECO:0000313" key="3">
    <source>
        <dbReference type="Proteomes" id="UP000002714"/>
    </source>
</evidence>
<dbReference type="SUPFAM" id="SSF51735">
    <property type="entry name" value="NAD(P)-binding Rossmann-fold domains"/>
    <property type="match status" value="1"/>
</dbReference>
<reference evidence="2 3" key="1">
    <citation type="journal article" date="2008" name="Appl. Environ. Microbiol.">
        <title>Genome of the epsilonproteobacterial chemolithoautotroph Sulfurimonas denitrificans.</title>
        <authorList>
            <person name="Sievert S.M."/>
            <person name="Scott K.M."/>
            <person name="Klotz M.G."/>
            <person name="Chain P.S.G."/>
            <person name="Hauser L.J."/>
            <person name="Hemp J."/>
            <person name="Huegler M."/>
            <person name="Land M."/>
            <person name="Lapidus A."/>
            <person name="Larimer F.W."/>
            <person name="Lucas S."/>
            <person name="Malfatti S.A."/>
            <person name="Meyer F."/>
            <person name="Paulsen I.T."/>
            <person name="Ren Q."/>
            <person name="Simon J."/>
            <person name="Bailey K."/>
            <person name="Diaz E."/>
            <person name="Fitzpatrick K.A."/>
            <person name="Glover B."/>
            <person name="Gwatney N."/>
            <person name="Korajkic A."/>
            <person name="Long A."/>
            <person name="Mobberley J.M."/>
            <person name="Pantry S.N."/>
            <person name="Pazder G."/>
            <person name="Peterson S."/>
            <person name="Quintanilla J.D."/>
            <person name="Sprinkle R."/>
            <person name="Stephens J."/>
            <person name="Thomas P."/>
            <person name="Vaughn R."/>
            <person name="Weber M.J."/>
            <person name="Wooten L.L."/>
        </authorList>
    </citation>
    <scope>NUCLEOTIDE SEQUENCE [LARGE SCALE GENOMIC DNA]</scope>
    <source>
        <strain evidence="3">ATCC 33889 / DSM 1251</strain>
    </source>
</reference>
<dbReference type="InterPro" id="IPR036291">
    <property type="entry name" value="NAD(P)-bd_dom_sf"/>
</dbReference>
<dbReference type="HOGENOM" id="CLU_007383_1_14_7"/>
<dbReference type="PANTHER" id="PTHR43000">
    <property type="entry name" value="DTDP-D-GLUCOSE 4,6-DEHYDRATASE-RELATED"/>
    <property type="match status" value="1"/>
</dbReference>
<evidence type="ECO:0000313" key="2">
    <source>
        <dbReference type="EMBL" id="ABB43460.1"/>
    </source>
</evidence>
<dbReference type="EMBL" id="CP000153">
    <property type="protein sequence ID" value="ABB43460.1"/>
    <property type="molecule type" value="Genomic_DNA"/>
</dbReference>
<dbReference type="RefSeq" id="WP_011371815.1">
    <property type="nucleotide sequence ID" value="NC_007575.1"/>
</dbReference>
<dbReference type="Pfam" id="PF16363">
    <property type="entry name" value="GDP_Man_Dehyd"/>
    <property type="match status" value="1"/>
</dbReference>
<evidence type="ECO:0000259" key="1">
    <source>
        <dbReference type="Pfam" id="PF16363"/>
    </source>
</evidence>
<sequence length="329" mass="37707">MKYLVLGSNSFSGGSFINYLLDNEEDAKIFAISRSAEYHDSLLAYKNNPKQNRVKFFQLDINNDSQNISDLIFDNKIDYIINFAAQGMVAQSWDAPLEWFNTNTLSLVALLDKIYKFSFIKKFVQVSTPEVYGSCNNIKESMALLPSSPYAASKASADLILYSYFKTHGFPINYTRASNVYGAYQQLYRIIPKTILMIKKNQKLQLHGGGKAVRSFIHIDDVCKATLKIAKEAKSGEIYHLSDTKTISIYDLVNLICNKLGKNILEQIELVQERTSEDNLYLMNNEKLLREFNLTPHVKLSDGIDDVVRWMELNYEDLKNFPDHYIHKA</sequence>
<organism evidence="2 3">
    <name type="scientific">Sulfurimonas denitrificans (strain ATCC 33889 / DSM 1251)</name>
    <name type="common">Thiomicrospira denitrificans (strain ATCC 33889 / DSM 1251)</name>
    <dbReference type="NCBI Taxonomy" id="326298"/>
    <lineage>
        <taxon>Bacteria</taxon>
        <taxon>Pseudomonadati</taxon>
        <taxon>Campylobacterota</taxon>
        <taxon>Epsilonproteobacteria</taxon>
        <taxon>Campylobacterales</taxon>
        <taxon>Sulfurimonadaceae</taxon>
        <taxon>Sulfurimonas</taxon>
    </lineage>
</organism>
<gene>
    <name evidence="2" type="ordered locus">Suden_0179</name>
</gene>
<dbReference type="eggNOG" id="COG1088">
    <property type="taxonomic scope" value="Bacteria"/>
</dbReference>
<dbReference type="Gene3D" id="3.90.25.10">
    <property type="entry name" value="UDP-galactose 4-epimerase, domain 1"/>
    <property type="match status" value="1"/>
</dbReference>
<dbReference type="KEGG" id="tdn:Suden_0179"/>
<name>Q30U71_SULDN</name>
<dbReference type="Proteomes" id="UP000002714">
    <property type="component" value="Chromosome"/>
</dbReference>
<keyword evidence="3" id="KW-1185">Reference proteome</keyword>
<feature type="domain" description="NAD(P)-binding" evidence="1">
    <location>
        <begin position="4"/>
        <end position="306"/>
    </location>
</feature>
<dbReference type="STRING" id="326298.Suden_0179"/>
<proteinExistence type="predicted"/>
<protein>
    <submittedName>
        <fullName evidence="2">NAD-dependent epimerase/dehydratase</fullName>
    </submittedName>
</protein>
<accession>Q30U71</accession>